<organism evidence="2 3">
    <name type="scientific">Actinidia rufa</name>
    <dbReference type="NCBI Taxonomy" id="165716"/>
    <lineage>
        <taxon>Eukaryota</taxon>
        <taxon>Viridiplantae</taxon>
        <taxon>Streptophyta</taxon>
        <taxon>Embryophyta</taxon>
        <taxon>Tracheophyta</taxon>
        <taxon>Spermatophyta</taxon>
        <taxon>Magnoliopsida</taxon>
        <taxon>eudicotyledons</taxon>
        <taxon>Gunneridae</taxon>
        <taxon>Pentapetalae</taxon>
        <taxon>asterids</taxon>
        <taxon>Ericales</taxon>
        <taxon>Actinidiaceae</taxon>
        <taxon>Actinidia</taxon>
    </lineage>
</organism>
<dbReference type="EMBL" id="BJWL01000013">
    <property type="protein sequence ID" value="GFY99056.1"/>
    <property type="molecule type" value="Genomic_DNA"/>
</dbReference>
<sequence>MLASTWRHDRVLSLTTLINVPPDNVIITRPCQHWAVTSTDTQVFHLGTPNMEATDGTPTYSWSSIVLSPVDHLSCISIDVPSTRRVGEVIHITISETILIEVLSPQRFCPRTSLHHASARSEFISESRLHRETVARVVPKFSAEHKRTILTVGLLVPYFYHNKGPKGEGENAFALRIPGSIPQIQQPPVTPTLSILTPSLPPGPRPSNLTPNPRGPPPLPCRRVPDAPQAQMDEGIGPWRREVRSDQEEVKGIEAPTLYAKRLGNLIWVSVGLVANATATIMILEDTCTRGCR</sequence>
<feature type="compositionally biased region" description="Basic and acidic residues" evidence="1">
    <location>
        <begin position="239"/>
        <end position="248"/>
    </location>
</feature>
<feature type="region of interest" description="Disordered" evidence="1">
    <location>
        <begin position="183"/>
        <end position="248"/>
    </location>
</feature>
<name>A0A7J0FKS1_9ERIC</name>
<keyword evidence="3" id="KW-1185">Reference proteome</keyword>
<comment type="caution">
    <text evidence="2">The sequence shown here is derived from an EMBL/GenBank/DDBJ whole genome shotgun (WGS) entry which is preliminary data.</text>
</comment>
<gene>
    <name evidence="2" type="ORF">Acr_13g0004570</name>
</gene>
<dbReference type="Proteomes" id="UP000585474">
    <property type="component" value="Unassembled WGS sequence"/>
</dbReference>
<reference evidence="2 3" key="1">
    <citation type="submission" date="2019-07" db="EMBL/GenBank/DDBJ databases">
        <title>De Novo Assembly of kiwifruit Actinidia rufa.</title>
        <authorList>
            <person name="Sugita-Konishi S."/>
            <person name="Sato K."/>
            <person name="Mori E."/>
            <person name="Abe Y."/>
            <person name="Kisaki G."/>
            <person name="Hamano K."/>
            <person name="Suezawa K."/>
            <person name="Otani M."/>
            <person name="Fukuda T."/>
            <person name="Manabe T."/>
            <person name="Gomi K."/>
            <person name="Tabuchi M."/>
            <person name="Akimitsu K."/>
            <person name="Kataoka I."/>
        </authorList>
    </citation>
    <scope>NUCLEOTIDE SEQUENCE [LARGE SCALE GENOMIC DNA]</scope>
    <source>
        <strain evidence="3">cv. Fuchu</strain>
    </source>
</reference>
<evidence type="ECO:0000313" key="2">
    <source>
        <dbReference type="EMBL" id="GFY99056.1"/>
    </source>
</evidence>
<protein>
    <submittedName>
        <fullName evidence="2">Lipoic acid synthase 1</fullName>
    </submittedName>
</protein>
<evidence type="ECO:0000256" key="1">
    <source>
        <dbReference type="SAM" id="MobiDB-lite"/>
    </source>
</evidence>
<proteinExistence type="predicted"/>
<accession>A0A7J0FKS1</accession>
<feature type="compositionally biased region" description="Low complexity" evidence="1">
    <location>
        <begin position="183"/>
        <end position="198"/>
    </location>
</feature>
<evidence type="ECO:0000313" key="3">
    <source>
        <dbReference type="Proteomes" id="UP000585474"/>
    </source>
</evidence>
<dbReference type="AlphaFoldDB" id="A0A7J0FKS1"/>